<dbReference type="PANTHER" id="PTHR11532">
    <property type="entry name" value="PROTEASE M14 CARBOXYPEPTIDASE"/>
    <property type="match status" value="1"/>
</dbReference>
<organism evidence="7 8">
    <name type="scientific">Popillia japonica</name>
    <name type="common">Japanese beetle</name>
    <dbReference type="NCBI Taxonomy" id="7064"/>
    <lineage>
        <taxon>Eukaryota</taxon>
        <taxon>Metazoa</taxon>
        <taxon>Ecdysozoa</taxon>
        <taxon>Arthropoda</taxon>
        <taxon>Hexapoda</taxon>
        <taxon>Insecta</taxon>
        <taxon>Pterygota</taxon>
        <taxon>Neoptera</taxon>
        <taxon>Endopterygota</taxon>
        <taxon>Coleoptera</taxon>
        <taxon>Polyphaga</taxon>
        <taxon>Scarabaeiformia</taxon>
        <taxon>Scarabaeidae</taxon>
        <taxon>Rutelinae</taxon>
        <taxon>Popillia</taxon>
    </lineage>
</organism>
<accession>A0AAW1MIS3</accession>
<dbReference type="GO" id="GO:0016485">
    <property type="term" value="P:protein processing"/>
    <property type="evidence" value="ECO:0007669"/>
    <property type="project" value="TreeGrafter"/>
</dbReference>
<dbReference type="EMBL" id="JASPKY010000032">
    <property type="protein sequence ID" value="KAK9747279.1"/>
    <property type="molecule type" value="Genomic_DNA"/>
</dbReference>
<reference evidence="7 8" key="1">
    <citation type="journal article" date="2024" name="BMC Genomics">
        <title>De novo assembly and annotation of Popillia japonica's genome with initial clues to its potential as an invasive pest.</title>
        <authorList>
            <person name="Cucini C."/>
            <person name="Boschi S."/>
            <person name="Funari R."/>
            <person name="Cardaioli E."/>
            <person name="Iannotti N."/>
            <person name="Marturano G."/>
            <person name="Paoli F."/>
            <person name="Bruttini M."/>
            <person name="Carapelli A."/>
            <person name="Frati F."/>
            <person name="Nardi F."/>
        </authorList>
    </citation>
    <scope>NUCLEOTIDE SEQUENCE [LARGE SCALE GENOMIC DNA]</scope>
    <source>
        <strain evidence="7">DMR45628</strain>
    </source>
</reference>
<dbReference type="GO" id="GO:0008270">
    <property type="term" value="F:zinc ion binding"/>
    <property type="evidence" value="ECO:0007669"/>
    <property type="project" value="InterPro"/>
</dbReference>
<comment type="similarity">
    <text evidence="1 3">Belongs to the peptidase M14 family.</text>
</comment>
<dbReference type="InterPro" id="IPR050753">
    <property type="entry name" value="Peptidase_M14_domain"/>
</dbReference>
<dbReference type="SUPFAM" id="SSF49464">
    <property type="entry name" value="Carboxypeptidase regulatory domain-like"/>
    <property type="match status" value="1"/>
</dbReference>
<dbReference type="Gene3D" id="3.40.630.10">
    <property type="entry name" value="Zn peptidases"/>
    <property type="match status" value="1"/>
</dbReference>
<feature type="signal peptide" evidence="5">
    <location>
        <begin position="1"/>
        <end position="18"/>
    </location>
</feature>
<keyword evidence="7" id="KW-0121">Carboxypeptidase</keyword>
<dbReference type="AlphaFoldDB" id="A0AAW1MIS3"/>
<dbReference type="PROSITE" id="PS52035">
    <property type="entry name" value="PEPTIDASE_M14"/>
    <property type="match status" value="1"/>
</dbReference>
<evidence type="ECO:0000256" key="2">
    <source>
        <dbReference type="ARBA" id="ARBA00023180"/>
    </source>
</evidence>
<evidence type="ECO:0000256" key="3">
    <source>
        <dbReference type="PROSITE-ProRule" id="PRU01379"/>
    </source>
</evidence>
<dbReference type="InterPro" id="IPR000834">
    <property type="entry name" value="Peptidase_M14"/>
</dbReference>
<evidence type="ECO:0000259" key="6">
    <source>
        <dbReference type="PROSITE" id="PS52035"/>
    </source>
</evidence>
<dbReference type="SUPFAM" id="SSF53187">
    <property type="entry name" value="Zn-dependent exopeptidases"/>
    <property type="match status" value="1"/>
</dbReference>
<keyword evidence="2" id="KW-0325">Glycoprotein</keyword>
<keyword evidence="7" id="KW-0378">Hydrolase</keyword>
<protein>
    <submittedName>
        <fullName evidence="7">Zinc carboxypeptidase</fullName>
    </submittedName>
</protein>
<dbReference type="GO" id="GO:0005615">
    <property type="term" value="C:extracellular space"/>
    <property type="evidence" value="ECO:0007669"/>
    <property type="project" value="TreeGrafter"/>
</dbReference>
<dbReference type="Gene3D" id="2.60.40.1120">
    <property type="entry name" value="Carboxypeptidase-like, regulatory domain"/>
    <property type="match status" value="1"/>
</dbReference>
<feature type="compositionally biased region" description="Polar residues" evidence="4">
    <location>
        <begin position="390"/>
        <end position="405"/>
    </location>
</feature>
<dbReference type="InterPro" id="IPR008969">
    <property type="entry name" value="CarboxyPept-like_regulatory"/>
</dbReference>
<dbReference type="SMART" id="SM00631">
    <property type="entry name" value="Zn_pept"/>
    <property type="match status" value="1"/>
</dbReference>
<dbReference type="InterPro" id="IPR057246">
    <property type="entry name" value="CARBOXYPEPT_ZN_1"/>
</dbReference>
<keyword evidence="5" id="KW-0732">Signal</keyword>
<keyword evidence="8" id="KW-1185">Reference proteome</keyword>
<evidence type="ECO:0000313" key="8">
    <source>
        <dbReference type="Proteomes" id="UP001458880"/>
    </source>
</evidence>
<keyword evidence="7" id="KW-0645">Protease</keyword>
<evidence type="ECO:0000256" key="1">
    <source>
        <dbReference type="ARBA" id="ARBA00005988"/>
    </source>
</evidence>
<evidence type="ECO:0000256" key="4">
    <source>
        <dbReference type="SAM" id="MobiDB-lite"/>
    </source>
</evidence>
<dbReference type="PROSITE" id="PS00132">
    <property type="entry name" value="CARBOXYPEPT_ZN_1"/>
    <property type="match status" value="1"/>
</dbReference>
<proteinExistence type="inferred from homology"/>
<gene>
    <name evidence="7" type="ORF">QE152_g5421</name>
</gene>
<dbReference type="GO" id="GO:0006518">
    <property type="term" value="P:peptide metabolic process"/>
    <property type="evidence" value="ECO:0007669"/>
    <property type="project" value="TreeGrafter"/>
</dbReference>
<feature type="chain" id="PRO_5043418785" evidence="5">
    <location>
        <begin position="19"/>
        <end position="413"/>
    </location>
</feature>
<dbReference type="GO" id="GO:0004181">
    <property type="term" value="F:metallocarboxypeptidase activity"/>
    <property type="evidence" value="ECO:0007669"/>
    <property type="project" value="InterPro"/>
</dbReference>
<name>A0AAW1MIS3_POPJA</name>
<feature type="domain" description="Peptidase M14" evidence="6">
    <location>
        <begin position="34"/>
        <end position="309"/>
    </location>
</feature>
<dbReference type="CDD" id="cd11308">
    <property type="entry name" value="Peptidase_M14NE-CP-C_like"/>
    <property type="match status" value="1"/>
</dbReference>
<dbReference type="Proteomes" id="UP001458880">
    <property type="component" value="Unassembled WGS sequence"/>
</dbReference>
<evidence type="ECO:0000313" key="7">
    <source>
        <dbReference type="EMBL" id="KAK9747279.1"/>
    </source>
</evidence>
<comment type="caution">
    <text evidence="7">The sequence shown here is derived from an EMBL/GenBank/DDBJ whole genome shotgun (WGS) entry which is preliminary data.</text>
</comment>
<feature type="active site" description="Proton donor/acceptor" evidence="3">
    <location>
        <position position="279"/>
    </location>
</feature>
<dbReference type="PANTHER" id="PTHR11532:SF57">
    <property type="entry name" value="CARBOXYPEPTIDASE D, B"/>
    <property type="match status" value="1"/>
</dbReference>
<feature type="region of interest" description="Disordered" evidence="4">
    <location>
        <begin position="390"/>
        <end position="413"/>
    </location>
</feature>
<evidence type="ECO:0000256" key="5">
    <source>
        <dbReference type="SAM" id="SignalP"/>
    </source>
</evidence>
<dbReference type="Pfam" id="PF00246">
    <property type="entry name" value="Peptidase_M14"/>
    <property type="match status" value="1"/>
</dbReference>
<dbReference type="PRINTS" id="PR00765">
    <property type="entry name" value="CRBOXYPTASEA"/>
</dbReference>
<dbReference type="Pfam" id="PF13620">
    <property type="entry name" value="CarboxypepD_reg"/>
    <property type="match status" value="1"/>
</dbReference>
<sequence length="413" mass="46930">MYLALTIGFLVISQICESHVVVRDTEDESFITPNYVHYDDLHTLFKKLENEHPDMVKLYSIGKSVGGRDMMVLRIHKNVKEPAALTPMFKYVGNMHGDETLGRQLLIYLAQYLVYNYGKNKRVTNLLDKTDIHIMPSMNPDGFENSQEGKCSSLGRYVGRQNENAVDLNRNFPDQFRDNYVTFANRQPETVAVMKWIMSNPFVLTNADCCVGSKSPDDQLFEKLALLYASKHPVMTKGNACNDEYFDRGITNGAKWYELNGGMQDFNYVHSNCYEVTFELSCCKYPPVEQLAGEWLNNKEPLLSYIEAVHWGVKGLVADENGSPIKDAVIMVTGINHNVSTTANGEYWRLLLPDTYEIAAYTYGYKPATPVQVVVKENQTTIQNFVLQKSPNTESTNQGLNNTKFRTTKISEH</sequence>